<reference evidence="1" key="1">
    <citation type="submission" date="2019-12" db="EMBL/GenBank/DDBJ databases">
        <authorList>
            <person name="Scholes J."/>
        </authorList>
    </citation>
    <scope>NUCLEOTIDE SEQUENCE</scope>
</reference>
<evidence type="ECO:0000313" key="2">
    <source>
        <dbReference type="Proteomes" id="UP001153555"/>
    </source>
</evidence>
<accession>A0A9N7NQK4</accession>
<gene>
    <name evidence="1" type="ORF">SHERM_28764</name>
</gene>
<sequence>DVSNNYLFGTYQSMAYSLLFQWRGLLVYARGEKNRGLLLSRIERENPLTCPGEEETLYSNKPKK</sequence>
<dbReference type="AlphaFoldDB" id="A0A9N7NQK4"/>
<organism evidence="1 2">
    <name type="scientific">Striga hermonthica</name>
    <name type="common">Purple witchweed</name>
    <name type="synonym">Buchnera hermonthica</name>
    <dbReference type="NCBI Taxonomy" id="68872"/>
    <lineage>
        <taxon>Eukaryota</taxon>
        <taxon>Viridiplantae</taxon>
        <taxon>Streptophyta</taxon>
        <taxon>Embryophyta</taxon>
        <taxon>Tracheophyta</taxon>
        <taxon>Spermatophyta</taxon>
        <taxon>Magnoliopsida</taxon>
        <taxon>eudicotyledons</taxon>
        <taxon>Gunneridae</taxon>
        <taxon>Pentapetalae</taxon>
        <taxon>asterids</taxon>
        <taxon>lamiids</taxon>
        <taxon>Lamiales</taxon>
        <taxon>Orobanchaceae</taxon>
        <taxon>Buchnereae</taxon>
        <taxon>Striga</taxon>
    </lineage>
</organism>
<feature type="non-terminal residue" evidence="1">
    <location>
        <position position="64"/>
    </location>
</feature>
<keyword evidence="2" id="KW-1185">Reference proteome</keyword>
<feature type="non-terminal residue" evidence="1">
    <location>
        <position position="1"/>
    </location>
</feature>
<dbReference type="EMBL" id="CACSLK010027840">
    <property type="protein sequence ID" value="CAA0833505.1"/>
    <property type="molecule type" value="Genomic_DNA"/>
</dbReference>
<evidence type="ECO:0000313" key="1">
    <source>
        <dbReference type="EMBL" id="CAA0833505.1"/>
    </source>
</evidence>
<protein>
    <submittedName>
        <fullName evidence="1">Uncharacterized protein</fullName>
    </submittedName>
</protein>
<name>A0A9N7NQK4_STRHE</name>
<proteinExistence type="predicted"/>
<comment type="caution">
    <text evidence="1">The sequence shown here is derived from an EMBL/GenBank/DDBJ whole genome shotgun (WGS) entry which is preliminary data.</text>
</comment>
<dbReference type="Proteomes" id="UP001153555">
    <property type="component" value="Unassembled WGS sequence"/>
</dbReference>